<evidence type="ECO:0000313" key="16">
    <source>
        <dbReference type="EMBL" id="NMM64519.1"/>
    </source>
</evidence>
<dbReference type="GO" id="GO:0006508">
    <property type="term" value="P:proteolysis"/>
    <property type="evidence" value="ECO:0007669"/>
    <property type="project" value="UniProtKB-KW"/>
</dbReference>
<evidence type="ECO:0000256" key="10">
    <source>
        <dbReference type="PIRSR" id="PIRSR623612-1"/>
    </source>
</evidence>
<dbReference type="InterPro" id="IPR027268">
    <property type="entry name" value="Peptidase_M4/M1_CTD_sf"/>
</dbReference>
<dbReference type="Pfam" id="PF07504">
    <property type="entry name" value="FTP"/>
    <property type="match status" value="1"/>
</dbReference>
<name>A0A7Y0EJB0_9CLOT</name>
<feature type="domain" description="Peptidase M4" evidence="12">
    <location>
        <begin position="239"/>
        <end position="385"/>
    </location>
</feature>
<evidence type="ECO:0000256" key="11">
    <source>
        <dbReference type="RuleBase" id="RU366073"/>
    </source>
</evidence>
<dbReference type="Gene3D" id="3.10.170.10">
    <property type="match status" value="1"/>
</dbReference>
<dbReference type="InterPro" id="IPR013856">
    <property type="entry name" value="Peptidase_M4_domain"/>
</dbReference>
<feature type="active site" description="Proton donor" evidence="10">
    <location>
        <position position="477"/>
    </location>
</feature>
<dbReference type="PRINTS" id="PR00730">
    <property type="entry name" value="THERMOLYSIN"/>
</dbReference>
<dbReference type="InterPro" id="IPR001570">
    <property type="entry name" value="Peptidase_M4_C_domain"/>
</dbReference>
<keyword evidence="17" id="KW-1185">Reference proteome</keyword>
<feature type="signal peptide" evidence="11">
    <location>
        <begin position="1"/>
        <end position="26"/>
    </location>
</feature>
<dbReference type="AlphaFoldDB" id="A0A7Y0EJB0"/>
<evidence type="ECO:0000259" key="15">
    <source>
        <dbReference type="Pfam" id="PF07504"/>
    </source>
</evidence>
<dbReference type="InterPro" id="IPR050728">
    <property type="entry name" value="Zinc_Metalloprotease_M4"/>
</dbReference>
<dbReference type="InterPro" id="IPR025711">
    <property type="entry name" value="PepSY"/>
</dbReference>
<dbReference type="Pfam" id="PF02868">
    <property type="entry name" value="Peptidase_M4_C"/>
    <property type="match status" value="1"/>
</dbReference>
<keyword evidence="9" id="KW-0865">Zymogen</keyword>
<feature type="domain" description="FTP" evidence="15">
    <location>
        <begin position="99"/>
        <end position="147"/>
    </location>
</feature>
<evidence type="ECO:0000259" key="14">
    <source>
        <dbReference type="Pfam" id="PF03413"/>
    </source>
</evidence>
<feature type="domain" description="Peptidase M4 C-terminal" evidence="13">
    <location>
        <begin position="388"/>
        <end position="551"/>
    </location>
</feature>
<organism evidence="16 17">
    <name type="scientific">Clostridium muellerianum</name>
    <dbReference type="NCBI Taxonomy" id="2716538"/>
    <lineage>
        <taxon>Bacteria</taxon>
        <taxon>Bacillati</taxon>
        <taxon>Bacillota</taxon>
        <taxon>Clostridia</taxon>
        <taxon>Eubacteriales</taxon>
        <taxon>Clostridiaceae</taxon>
        <taxon>Clostridium</taxon>
    </lineage>
</organism>
<dbReference type="EMBL" id="JABBNI010000045">
    <property type="protein sequence ID" value="NMM64519.1"/>
    <property type="molecule type" value="Genomic_DNA"/>
</dbReference>
<dbReference type="SUPFAM" id="SSF55486">
    <property type="entry name" value="Metalloproteases ('zincins'), catalytic domain"/>
    <property type="match status" value="1"/>
</dbReference>
<dbReference type="PANTHER" id="PTHR33794:SF1">
    <property type="entry name" value="BACILLOLYSIN"/>
    <property type="match status" value="1"/>
</dbReference>
<evidence type="ECO:0000256" key="5">
    <source>
        <dbReference type="ARBA" id="ARBA00022729"/>
    </source>
</evidence>
<sequence length="552" mass="61350">MKRNMLSLILTATIISGSSCFSGVFAKELNADKHLNNENNTIEELQGMSTSKSIFQEDKKQNVFLQGKLSDKLELTNESIISYLEKNESLCKTMNGKNNFKVESMEKDKLGYTKVKLNQVINNTPIKGSEIILHIDKDGIVRNIIGTVNNSYKKMPLPNLIESNKAVEISKKLFNYKSLNETPKIEKQIVIKNNLPILVYSVNIYYTEPQIGNWNIIIDAASGKILNKISNIRYDGAATGTGKAVDGSEKPLNLYKFANFYNLIDTTKPMPGKIKTYSTNNTHFEPGIIVTNTSNTFNNENFKASVSAHYNAGVVYDFYKNIFDRNSIDNHGMTIKSTTHYGIKYNNAFWDGKQMVYGDGDGKTFTYLSGDLDVVAHELTHGVTSNSANLKYEDQSGALNESFSDVFGVLVQTYDRYNVKNNGEWKFDAKDWVVGDEIYTPNKPGDALRSLADPTRFGQPDNMKDYVNTTDDNGGVHKNSGIPNKAAFLVAKAIGCDKTAHIYYRALTEYLTSNSDFSNAKNALVSAASDLYGNDGSEVSAIKNSFDSVGIK</sequence>
<evidence type="ECO:0000256" key="8">
    <source>
        <dbReference type="ARBA" id="ARBA00023049"/>
    </source>
</evidence>
<dbReference type="Gene3D" id="1.10.390.10">
    <property type="entry name" value="Neutral Protease Domain 2"/>
    <property type="match status" value="1"/>
</dbReference>
<protein>
    <recommendedName>
        <fullName evidence="11">Neutral metalloproteinase</fullName>
        <ecNumber evidence="11">3.4.24.-</ecNumber>
    </recommendedName>
</protein>
<comment type="caution">
    <text evidence="16">The sequence shown here is derived from an EMBL/GenBank/DDBJ whole genome shotgun (WGS) entry which is preliminary data.</text>
</comment>
<keyword evidence="5 11" id="KW-0732">Signal</keyword>
<dbReference type="CDD" id="cd09597">
    <property type="entry name" value="M4_TLP"/>
    <property type="match status" value="1"/>
</dbReference>
<proteinExistence type="inferred from homology"/>
<dbReference type="PROSITE" id="PS51257">
    <property type="entry name" value="PROKAR_LIPOPROTEIN"/>
    <property type="match status" value="1"/>
</dbReference>
<evidence type="ECO:0000256" key="1">
    <source>
        <dbReference type="ARBA" id="ARBA00001947"/>
    </source>
</evidence>
<dbReference type="Pfam" id="PF03413">
    <property type="entry name" value="PepSY"/>
    <property type="match status" value="1"/>
</dbReference>
<dbReference type="Proteomes" id="UP000537131">
    <property type="component" value="Unassembled WGS sequence"/>
</dbReference>
<reference evidence="16 17" key="2">
    <citation type="submission" date="2020-06" db="EMBL/GenBank/DDBJ databases">
        <title>Complete Genome Sequence of Clostridium muelleri sp. nov. P21T, an Acid-Alcohol Producing Acetogen Isolated from Old Hay.</title>
        <authorList>
            <person name="Duncan K.E."/>
            <person name="Tanner R.S."/>
        </authorList>
    </citation>
    <scope>NUCLEOTIDE SEQUENCE [LARGE SCALE GENOMIC DNA]</scope>
    <source>
        <strain evidence="16 17">P21</strain>
    </source>
</reference>
<evidence type="ECO:0000256" key="7">
    <source>
        <dbReference type="ARBA" id="ARBA00022833"/>
    </source>
</evidence>
<keyword evidence="8 11" id="KW-0482">Metalloprotease</keyword>
<evidence type="ECO:0000256" key="4">
    <source>
        <dbReference type="ARBA" id="ARBA00022723"/>
    </source>
</evidence>
<evidence type="ECO:0000256" key="6">
    <source>
        <dbReference type="ARBA" id="ARBA00022801"/>
    </source>
</evidence>
<comment type="similarity">
    <text evidence="2 11">Belongs to the peptidase M4 family.</text>
</comment>
<dbReference type="InterPro" id="IPR023612">
    <property type="entry name" value="Peptidase_M4"/>
</dbReference>
<keyword evidence="3 11" id="KW-0645">Protease</keyword>
<accession>A0A7Y0EJB0</accession>
<feature type="active site" evidence="10">
    <location>
        <position position="378"/>
    </location>
</feature>
<comment type="subcellular location">
    <subcellularLocation>
        <location evidence="11">Secreted</location>
    </subcellularLocation>
</comment>
<dbReference type="EC" id="3.4.24.-" evidence="11"/>
<dbReference type="Gene3D" id="3.10.450.40">
    <property type="match status" value="1"/>
</dbReference>
<gene>
    <name evidence="16" type="ORF">HBE96_18060</name>
</gene>
<reference evidence="16 17" key="1">
    <citation type="submission" date="2020-04" db="EMBL/GenBank/DDBJ databases">
        <authorList>
            <person name="Doyle D.A."/>
        </authorList>
    </citation>
    <scope>NUCLEOTIDE SEQUENCE [LARGE SCALE GENOMIC DNA]</scope>
    <source>
        <strain evidence="16 17">P21</strain>
    </source>
</reference>
<comment type="cofactor">
    <cofactor evidence="1 11">
        <name>Zn(2+)</name>
        <dbReference type="ChEBI" id="CHEBI:29105"/>
    </cofactor>
</comment>
<feature type="domain" description="PepSY" evidence="14">
    <location>
        <begin position="165"/>
        <end position="227"/>
    </location>
</feature>
<keyword evidence="6 11" id="KW-0378">Hydrolase</keyword>
<dbReference type="GO" id="GO:0046872">
    <property type="term" value="F:metal ion binding"/>
    <property type="evidence" value="ECO:0007669"/>
    <property type="project" value="UniProtKB-UniRule"/>
</dbReference>
<comment type="function">
    <text evidence="11">Extracellular zinc metalloprotease.</text>
</comment>
<evidence type="ECO:0000259" key="13">
    <source>
        <dbReference type="Pfam" id="PF02868"/>
    </source>
</evidence>
<evidence type="ECO:0000256" key="9">
    <source>
        <dbReference type="ARBA" id="ARBA00023145"/>
    </source>
</evidence>
<dbReference type="Pfam" id="PF01447">
    <property type="entry name" value="Peptidase_M4"/>
    <property type="match status" value="1"/>
</dbReference>
<dbReference type="RefSeq" id="WP_169299114.1">
    <property type="nucleotide sequence ID" value="NZ_JABBNI010000045.1"/>
</dbReference>
<dbReference type="GO" id="GO:0005576">
    <property type="term" value="C:extracellular region"/>
    <property type="evidence" value="ECO:0007669"/>
    <property type="project" value="UniProtKB-SubCell"/>
</dbReference>
<evidence type="ECO:0000256" key="3">
    <source>
        <dbReference type="ARBA" id="ARBA00022670"/>
    </source>
</evidence>
<keyword evidence="11" id="KW-0964">Secreted</keyword>
<dbReference type="InterPro" id="IPR011096">
    <property type="entry name" value="FTP_domain"/>
</dbReference>
<keyword evidence="7 11" id="KW-0862">Zinc</keyword>
<evidence type="ECO:0000259" key="12">
    <source>
        <dbReference type="Pfam" id="PF01447"/>
    </source>
</evidence>
<evidence type="ECO:0000256" key="2">
    <source>
        <dbReference type="ARBA" id="ARBA00009388"/>
    </source>
</evidence>
<feature type="chain" id="PRO_5031601381" description="Neutral metalloproteinase" evidence="11">
    <location>
        <begin position="27"/>
        <end position="552"/>
    </location>
</feature>
<evidence type="ECO:0000313" key="17">
    <source>
        <dbReference type="Proteomes" id="UP000537131"/>
    </source>
</evidence>
<dbReference type="PANTHER" id="PTHR33794">
    <property type="entry name" value="BACILLOLYSIN"/>
    <property type="match status" value="1"/>
</dbReference>
<dbReference type="Gene3D" id="3.10.450.490">
    <property type="match status" value="1"/>
</dbReference>
<dbReference type="GO" id="GO:0004222">
    <property type="term" value="F:metalloendopeptidase activity"/>
    <property type="evidence" value="ECO:0007669"/>
    <property type="project" value="UniProtKB-UniRule"/>
</dbReference>
<keyword evidence="4" id="KW-0479">Metal-binding</keyword>